<feature type="transmembrane region" description="Helical" evidence="1">
    <location>
        <begin position="515"/>
        <end position="533"/>
    </location>
</feature>
<dbReference type="GO" id="GO:0042910">
    <property type="term" value="F:xenobiotic transmembrane transporter activity"/>
    <property type="evidence" value="ECO:0007669"/>
    <property type="project" value="TreeGrafter"/>
</dbReference>
<evidence type="ECO:0000313" key="2">
    <source>
        <dbReference type="EMBL" id="HEA20425.1"/>
    </source>
</evidence>
<feature type="transmembrane region" description="Helical" evidence="1">
    <location>
        <begin position="24"/>
        <end position="43"/>
    </location>
</feature>
<dbReference type="Pfam" id="PF00873">
    <property type="entry name" value="ACR_tran"/>
    <property type="match status" value="2"/>
</dbReference>
<dbReference type="Gene3D" id="3.30.70.1440">
    <property type="entry name" value="Multidrug efflux transporter AcrB pore domain"/>
    <property type="match status" value="1"/>
</dbReference>
<sequence length="1169" mass="130416">MSKVQKNADKEFSLSSWAIDNPSVIYVMIALFLWLGFSAYQAMPREDFPEIVETKIYISTPYPGNTAEDIEKLITDPLEDRLKNVSNVVEVTSTSQEDYAIIVVEFDEEITVDQAKQEIKDEVDSEKASEDWPLFNGAKVEPNVFDLNFSEEVPIMNINFTGDYPVEKLKEFAEYMQDEIEDLPEIKQADIRGAQDKEVEVAVDIYKMMAAKVSFQDVLSAISNGNMTMSAGNLKTSGQRRTIRILGEIEDPQQLNNFVVKTEDGAVYLKDIANVTFDEQDKTTFAREFGENVVMLDVKKRAGRNAISAADQIKEIIKKEQADYFPPDLHISVANDSSTRTLNQVDDLVNNIIFGIILVVTVLMFFLGFRNALFVGFAIPMSMFMSFVILSWLGYTLNTMILFGMIMGLGMLVDNGIVVVENVYRLMDEGMPRIEAAKKGIGEIAYPIIISTATTVAAFVPLGLWPGIFGQFMIYFPITLSVVLGSSLFVAIFMNSMLVSQFMSTEEKELSLKQLIRLSIILGGIGILILLFGGAMRGLGSVMILTAILFWIYKYAIKGVAEGFQRKTMSRFENWYERRLKHALRGGNVYWYFGVTFILLIGVFMLFGMSVGSGRTKIEFFPDNKPNEIYVYIEYPEGTSIEKTNEITKDIEKRVYAVLDDPEYKQDGENFMMASAVSVVGEGAGNPLTDGGSAAEMPHKGKMTVNFSEYKYRQGINTENIRAKVQEDLDGIYPGLAISVEKDANGPPAGYPINIELEGKDYDELINTAEDIRNFVNTKNIGGIEELKIDVNKGKPTMQVVVDREKAGELGVAVGQVGNQLRRSIFGEKAGVYKEDGEDYDINIRFNEDIRYNKSALFNQNIIFRDQASGQIKEIPISAVAKEKNTSGFSAIKHRDGNRVVTVYSGLKPGFTDAGAIVAEIQKEMQEFKGLPSDIKIDYTGQLEEQNKQQMFLIGAFFSGLGLICLILIFQFGGISKPLIIMIAIFLSFIGVFGGLMLTGWSFVIMMTMMGIISLAGIVVNNGVVLLDYTQILIDRKKLKLGMEDMSELLNLDEAKDAIIVGGKARLRPVILTAITTVLGLIPLAIGLNIDFFSLFSEFDPKIYMGGDNVVFWGPLAWTVIFGLLVATFLTLIIVPVLFNITYRIKIKFRGSRDENKNNRKPKELETAA</sequence>
<dbReference type="Proteomes" id="UP000886191">
    <property type="component" value="Unassembled WGS sequence"/>
</dbReference>
<protein>
    <submittedName>
        <fullName evidence="2">Efflux RND transporter permease subunit</fullName>
    </submittedName>
</protein>
<dbReference type="PRINTS" id="PR00702">
    <property type="entry name" value="ACRIFLAVINRP"/>
</dbReference>
<dbReference type="EMBL" id="DRGL01000023">
    <property type="protein sequence ID" value="HEA20425.1"/>
    <property type="molecule type" value="Genomic_DNA"/>
</dbReference>
<dbReference type="InterPro" id="IPR027463">
    <property type="entry name" value="AcrB_DN_DC_subdom"/>
</dbReference>
<feature type="transmembrane region" description="Helical" evidence="1">
    <location>
        <begin position="979"/>
        <end position="998"/>
    </location>
</feature>
<accession>A0A831QNK6</accession>
<dbReference type="Gene3D" id="3.30.70.1320">
    <property type="entry name" value="Multidrug efflux transporter AcrB pore domain like"/>
    <property type="match status" value="1"/>
</dbReference>
<feature type="transmembrane region" description="Helical" evidence="1">
    <location>
        <begin position="374"/>
        <end position="395"/>
    </location>
</feature>
<gene>
    <name evidence="2" type="ORF">ENH87_05855</name>
</gene>
<dbReference type="GO" id="GO:0005886">
    <property type="term" value="C:plasma membrane"/>
    <property type="evidence" value="ECO:0007669"/>
    <property type="project" value="TreeGrafter"/>
</dbReference>
<evidence type="ECO:0000256" key="1">
    <source>
        <dbReference type="SAM" id="Phobius"/>
    </source>
</evidence>
<dbReference type="Gene3D" id="3.30.2090.10">
    <property type="entry name" value="Multidrug efflux transporter AcrB TolC docking domain, DN and DC subdomains"/>
    <property type="match status" value="2"/>
</dbReference>
<reference evidence="2" key="1">
    <citation type="journal article" date="2020" name="mSystems">
        <title>Genome- and Community-Level Interaction Insights into Carbon Utilization and Element Cycling Functions of Hydrothermarchaeota in Hydrothermal Sediment.</title>
        <authorList>
            <person name="Zhou Z."/>
            <person name="Liu Y."/>
            <person name="Xu W."/>
            <person name="Pan J."/>
            <person name="Luo Z.H."/>
            <person name="Li M."/>
        </authorList>
    </citation>
    <scope>NUCLEOTIDE SEQUENCE [LARGE SCALE GENOMIC DNA]</scope>
    <source>
        <strain evidence="2">HyVt-345</strain>
    </source>
</reference>
<dbReference type="PANTHER" id="PTHR32063:SF0">
    <property type="entry name" value="SWARMING MOTILITY PROTEIN SWRC"/>
    <property type="match status" value="1"/>
</dbReference>
<dbReference type="InterPro" id="IPR001036">
    <property type="entry name" value="Acrflvin-R"/>
</dbReference>
<dbReference type="SUPFAM" id="SSF82693">
    <property type="entry name" value="Multidrug efflux transporter AcrB pore domain, PN1, PN2, PC1 and PC2 subdomains"/>
    <property type="match status" value="2"/>
</dbReference>
<feature type="transmembrane region" description="Helical" evidence="1">
    <location>
        <begin position="444"/>
        <end position="468"/>
    </location>
</feature>
<comment type="caution">
    <text evidence="2">The sequence shown here is derived from an EMBL/GenBank/DDBJ whole genome shotgun (WGS) entry which is preliminary data.</text>
</comment>
<keyword evidence="1" id="KW-1133">Transmembrane helix</keyword>
<keyword evidence="1" id="KW-0472">Membrane</keyword>
<dbReference type="SUPFAM" id="SSF82714">
    <property type="entry name" value="Multidrug efflux transporter AcrB TolC docking domain, DN and DC subdomains"/>
    <property type="match status" value="2"/>
</dbReference>
<dbReference type="SUPFAM" id="SSF82866">
    <property type="entry name" value="Multidrug efflux transporter AcrB transmembrane domain"/>
    <property type="match status" value="2"/>
</dbReference>
<feature type="transmembrane region" description="Helical" evidence="1">
    <location>
        <begin position="951"/>
        <end position="972"/>
    </location>
</feature>
<organism evidence="2">
    <name type="scientific">Pricia antarctica</name>
    <dbReference type="NCBI Taxonomy" id="641691"/>
    <lineage>
        <taxon>Bacteria</taxon>
        <taxon>Pseudomonadati</taxon>
        <taxon>Bacteroidota</taxon>
        <taxon>Flavobacteriia</taxon>
        <taxon>Flavobacteriales</taxon>
        <taxon>Flavobacteriaceae</taxon>
        <taxon>Pricia</taxon>
    </lineage>
</organism>
<dbReference type="Gene3D" id="3.30.70.1430">
    <property type="entry name" value="Multidrug efflux transporter AcrB pore domain"/>
    <property type="match status" value="2"/>
</dbReference>
<feature type="transmembrane region" description="Helical" evidence="1">
    <location>
        <begin position="401"/>
        <end position="424"/>
    </location>
</feature>
<dbReference type="AlphaFoldDB" id="A0A831QNK6"/>
<feature type="transmembrane region" description="Helical" evidence="1">
    <location>
        <begin position="539"/>
        <end position="557"/>
    </location>
</feature>
<dbReference type="PANTHER" id="PTHR32063">
    <property type="match status" value="1"/>
</dbReference>
<feature type="transmembrane region" description="Helical" evidence="1">
    <location>
        <begin position="589"/>
        <end position="609"/>
    </location>
</feature>
<dbReference type="Gene3D" id="1.20.1640.10">
    <property type="entry name" value="Multidrug efflux transporter AcrB transmembrane domain"/>
    <property type="match status" value="2"/>
</dbReference>
<proteinExistence type="predicted"/>
<name>A0A831QNK6_9FLAO</name>
<feature type="transmembrane region" description="Helical" evidence="1">
    <location>
        <begin position="348"/>
        <end position="367"/>
    </location>
</feature>
<keyword evidence="1" id="KW-0812">Transmembrane</keyword>
<feature type="transmembrane region" description="Helical" evidence="1">
    <location>
        <begin position="1116"/>
        <end position="1143"/>
    </location>
</feature>
<feature type="transmembrane region" description="Helical" evidence="1">
    <location>
        <begin position="1004"/>
        <end position="1027"/>
    </location>
</feature>
<feature type="transmembrane region" description="Helical" evidence="1">
    <location>
        <begin position="1070"/>
        <end position="1096"/>
    </location>
</feature>
<feature type="transmembrane region" description="Helical" evidence="1">
    <location>
        <begin position="474"/>
        <end position="494"/>
    </location>
</feature>